<comment type="caution">
    <text evidence="2">The sequence shown here is derived from an EMBL/GenBank/DDBJ whole genome shotgun (WGS) entry which is preliminary data.</text>
</comment>
<name>A0A364Y2B3_9BACT</name>
<sequence length="270" mass="30411">MRLGQLARKLAIPPSDITDFLATQGAAPLEGANTRLSDEQLSIVLQRFAPNGFNETNINIDDTLLSQPSESPQENFSNHHEDQSEEIISNAPAPMSADEPLAVVTETTATSDSDVESEGKIETIKAQKVSLSGLKVLGKIELPEPKKKVQEVQPEDSEASSEDKPTENNRPPYEKKRPHHFKKDRREQRPTKNPVALAREREARAAEDKRKEDEKRRKELRTLNYQKRVKPAAPTKAARLIDEDVVGMSSADLKPEPKTWLGKFWRWFTT</sequence>
<feature type="compositionally biased region" description="Basic and acidic residues" evidence="1">
    <location>
        <begin position="198"/>
        <end position="221"/>
    </location>
</feature>
<feature type="region of interest" description="Disordered" evidence="1">
    <location>
        <begin position="145"/>
        <end position="235"/>
    </location>
</feature>
<reference evidence="2 3" key="1">
    <citation type="submission" date="2018-06" db="EMBL/GenBank/DDBJ databases">
        <title>Chryseolinea flavus sp. nov., a member of the phylum Bacteroidetes isolated from soil.</title>
        <authorList>
            <person name="Li Y."/>
            <person name="Wang J."/>
        </authorList>
    </citation>
    <scope>NUCLEOTIDE SEQUENCE [LARGE SCALE GENOMIC DNA]</scope>
    <source>
        <strain evidence="2 3">SDU1-6</strain>
    </source>
</reference>
<proteinExistence type="predicted"/>
<gene>
    <name evidence="2" type="ORF">DQQ10_16250</name>
</gene>
<dbReference type="OrthoDB" id="983204at2"/>
<evidence type="ECO:0000313" key="2">
    <source>
        <dbReference type="EMBL" id="RAW00100.1"/>
    </source>
</evidence>
<feature type="compositionally biased region" description="Basic and acidic residues" evidence="1">
    <location>
        <begin position="161"/>
        <end position="175"/>
    </location>
</feature>
<feature type="region of interest" description="Disordered" evidence="1">
    <location>
        <begin position="66"/>
        <end position="86"/>
    </location>
</feature>
<evidence type="ECO:0000313" key="3">
    <source>
        <dbReference type="Proteomes" id="UP000251889"/>
    </source>
</evidence>
<dbReference type="RefSeq" id="WP_112747938.1">
    <property type="nucleotide sequence ID" value="NZ_QMFY01000008.1"/>
</dbReference>
<feature type="compositionally biased region" description="Polar residues" evidence="1">
    <location>
        <begin position="66"/>
        <end position="76"/>
    </location>
</feature>
<protein>
    <submittedName>
        <fullName evidence="2">Uncharacterized protein</fullName>
    </submittedName>
</protein>
<dbReference type="Proteomes" id="UP000251889">
    <property type="component" value="Unassembled WGS sequence"/>
</dbReference>
<keyword evidence="3" id="KW-1185">Reference proteome</keyword>
<dbReference type="AlphaFoldDB" id="A0A364Y2B3"/>
<organism evidence="2 3">
    <name type="scientific">Pseudochryseolinea flava</name>
    <dbReference type="NCBI Taxonomy" id="2059302"/>
    <lineage>
        <taxon>Bacteria</taxon>
        <taxon>Pseudomonadati</taxon>
        <taxon>Bacteroidota</taxon>
        <taxon>Cytophagia</taxon>
        <taxon>Cytophagales</taxon>
        <taxon>Fulvivirgaceae</taxon>
        <taxon>Pseudochryseolinea</taxon>
    </lineage>
</organism>
<accession>A0A364Y2B3</accession>
<dbReference type="EMBL" id="QMFY01000008">
    <property type="protein sequence ID" value="RAW00100.1"/>
    <property type="molecule type" value="Genomic_DNA"/>
</dbReference>
<evidence type="ECO:0000256" key="1">
    <source>
        <dbReference type="SAM" id="MobiDB-lite"/>
    </source>
</evidence>